<dbReference type="InterPro" id="IPR035102">
    <property type="entry name" value="Phosphomevalonate_kinase"/>
</dbReference>
<comment type="caution">
    <text evidence="10">The sequence shown here is derived from an EMBL/GenBank/DDBJ whole genome shotgun (WGS) entry which is preliminary data.</text>
</comment>
<dbReference type="UniPathway" id="UPA00057">
    <property type="reaction ID" value="UER00099"/>
</dbReference>
<dbReference type="EC" id="2.7.4.2" evidence="2"/>
<feature type="domain" description="GHMP kinase N-terminal" evidence="8">
    <location>
        <begin position="96"/>
        <end position="176"/>
    </location>
</feature>
<dbReference type="InterPro" id="IPR036554">
    <property type="entry name" value="GHMP_kinase_C_sf"/>
</dbReference>
<dbReference type="SUPFAM" id="SSF55060">
    <property type="entry name" value="GHMP Kinase, C-terminal domain"/>
    <property type="match status" value="1"/>
</dbReference>
<feature type="domain" description="GHMP kinase C-terminal" evidence="9">
    <location>
        <begin position="264"/>
        <end position="345"/>
    </location>
</feature>
<dbReference type="PANTHER" id="PTHR31814:SF2">
    <property type="entry name" value="PHOSPHOMEVALONATE KINASE"/>
    <property type="match status" value="1"/>
</dbReference>
<sequence>MTIQNSFRIRVPGKLFLLGEYAILEPGSQALLLAVDRYLSADFLAAAEWQLQSNLEPDHIFTYLPESAQWQGPEAKKLPFAQAALEIAVQYLQALELPLLPQKIVLRSELQEGSLKLGLGSSAAVTVAIVAGILVAHGFSLEDHATRVKLFKLGILAHGAVQGGGSGADLAAAIFGSVTCYRRFDPRWLQAMQIPLLRLIDTDWALLGLEKLNWPQDWAFAVGWTGVPAATVDYLAEFTYVKNHAEELFQRFLFSANAATATAREALIHQNREALIQSLSQYRRLIQELEAEFIEPIETPALKALCQAAESLGLGAKSSGAGGGDCGVAVGDPAAISELENCWKASAIQPLRLSLDFQGVKQVPLA</sequence>
<gene>
    <name evidence="10" type="ORF">COW36_05945</name>
</gene>
<dbReference type="Proteomes" id="UP000231019">
    <property type="component" value="Unassembled WGS sequence"/>
</dbReference>
<dbReference type="InterPro" id="IPR013750">
    <property type="entry name" value="GHMP_kinase_C_dom"/>
</dbReference>
<dbReference type="Gene3D" id="3.30.230.10">
    <property type="match status" value="1"/>
</dbReference>
<dbReference type="GO" id="GO:0004631">
    <property type="term" value="F:phosphomevalonate kinase activity"/>
    <property type="evidence" value="ECO:0007669"/>
    <property type="project" value="UniProtKB-EC"/>
</dbReference>
<accession>A0A2M7G8G5</accession>
<keyword evidence="7" id="KW-1133">Transmembrane helix</keyword>
<dbReference type="InterPro" id="IPR014721">
    <property type="entry name" value="Ribsml_uS5_D2-typ_fold_subgr"/>
</dbReference>
<keyword evidence="6" id="KW-0067">ATP-binding</keyword>
<dbReference type="InterPro" id="IPR006204">
    <property type="entry name" value="GHMP_kinase_N_dom"/>
</dbReference>
<organism evidence="10 11">
    <name type="scientific">bacterium (Candidatus Blackallbacteria) CG17_big_fil_post_rev_8_21_14_2_50_48_46</name>
    <dbReference type="NCBI Taxonomy" id="2014261"/>
    <lineage>
        <taxon>Bacteria</taxon>
        <taxon>Candidatus Blackallbacteria</taxon>
    </lineage>
</organism>
<dbReference type="InterPro" id="IPR005917">
    <property type="entry name" value="Pmev_kinase_bact"/>
</dbReference>
<dbReference type="Pfam" id="PF00288">
    <property type="entry name" value="GHMP_kinases_N"/>
    <property type="match status" value="1"/>
</dbReference>
<keyword evidence="5 10" id="KW-0418">Kinase</keyword>
<dbReference type="PRINTS" id="PR00959">
    <property type="entry name" value="MEVGALKINASE"/>
</dbReference>
<evidence type="ECO:0000256" key="7">
    <source>
        <dbReference type="SAM" id="Phobius"/>
    </source>
</evidence>
<dbReference type="Gene3D" id="3.30.70.890">
    <property type="entry name" value="GHMP kinase, C-terminal domain"/>
    <property type="match status" value="1"/>
</dbReference>
<evidence type="ECO:0000259" key="8">
    <source>
        <dbReference type="Pfam" id="PF00288"/>
    </source>
</evidence>
<dbReference type="EMBL" id="PFFQ01000013">
    <property type="protein sequence ID" value="PIW18308.1"/>
    <property type="molecule type" value="Genomic_DNA"/>
</dbReference>
<keyword evidence="4" id="KW-0547">Nucleotide-binding</keyword>
<evidence type="ECO:0000256" key="5">
    <source>
        <dbReference type="ARBA" id="ARBA00022777"/>
    </source>
</evidence>
<name>A0A2M7G8G5_9BACT</name>
<dbReference type="SUPFAM" id="SSF54211">
    <property type="entry name" value="Ribosomal protein S5 domain 2-like"/>
    <property type="match status" value="1"/>
</dbReference>
<keyword evidence="7" id="KW-0472">Membrane</keyword>
<reference evidence="10 11" key="1">
    <citation type="submission" date="2017-09" db="EMBL/GenBank/DDBJ databases">
        <title>Depth-based differentiation of microbial function through sediment-hosted aquifers and enrichment of novel symbionts in the deep terrestrial subsurface.</title>
        <authorList>
            <person name="Probst A.J."/>
            <person name="Ladd B."/>
            <person name="Jarett J.K."/>
            <person name="Geller-Mcgrath D.E."/>
            <person name="Sieber C.M."/>
            <person name="Emerson J.B."/>
            <person name="Anantharaman K."/>
            <person name="Thomas B.C."/>
            <person name="Malmstrom R."/>
            <person name="Stieglmeier M."/>
            <person name="Klingl A."/>
            <person name="Woyke T."/>
            <person name="Ryan C.M."/>
            <person name="Banfield J.F."/>
        </authorList>
    </citation>
    <scope>NUCLEOTIDE SEQUENCE [LARGE SCALE GENOMIC DNA]</scope>
    <source>
        <strain evidence="10">CG17_big_fil_post_rev_8_21_14_2_50_48_46</strain>
    </source>
</reference>
<evidence type="ECO:0000313" key="10">
    <source>
        <dbReference type="EMBL" id="PIW18308.1"/>
    </source>
</evidence>
<evidence type="ECO:0000256" key="1">
    <source>
        <dbReference type="ARBA" id="ARBA00005017"/>
    </source>
</evidence>
<keyword evidence="7" id="KW-0812">Transmembrane</keyword>
<dbReference type="GO" id="GO:0019287">
    <property type="term" value="P:isopentenyl diphosphate biosynthetic process, mevalonate pathway"/>
    <property type="evidence" value="ECO:0007669"/>
    <property type="project" value="UniProtKB-UniPathway"/>
</dbReference>
<evidence type="ECO:0000256" key="2">
    <source>
        <dbReference type="ARBA" id="ARBA00012958"/>
    </source>
</evidence>
<dbReference type="InterPro" id="IPR020568">
    <property type="entry name" value="Ribosomal_Su5_D2-typ_SF"/>
</dbReference>
<feature type="transmembrane region" description="Helical" evidence="7">
    <location>
        <begin position="117"/>
        <end position="139"/>
    </location>
</feature>
<evidence type="ECO:0000256" key="6">
    <source>
        <dbReference type="ARBA" id="ARBA00022840"/>
    </source>
</evidence>
<evidence type="ECO:0000313" key="11">
    <source>
        <dbReference type="Proteomes" id="UP000231019"/>
    </source>
</evidence>
<proteinExistence type="predicted"/>
<protein>
    <recommendedName>
        <fullName evidence="2">phosphomevalonate kinase</fullName>
        <ecNumber evidence="2">2.7.4.2</ecNumber>
    </recommendedName>
</protein>
<evidence type="ECO:0000259" key="9">
    <source>
        <dbReference type="Pfam" id="PF08544"/>
    </source>
</evidence>
<dbReference type="GO" id="GO:0005524">
    <property type="term" value="F:ATP binding"/>
    <property type="evidence" value="ECO:0007669"/>
    <property type="project" value="UniProtKB-KW"/>
</dbReference>
<evidence type="ECO:0000256" key="4">
    <source>
        <dbReference type="ARBA" id="ARBA00022741"/>
    </source>
</evidence>
<dbReference type="Pfam" id="PF08544">
    <property type="entry name" value="GHMP_kinases_C"/>
    <property type="match status" value="1"/>
</dbReference>
<dbReference type="NCBIfam" id="TIGR01220">
    <property type="entry name" value="Pmev_kin_Gr_pos"/>
    <property type="match status" value="1"/>
</dbReference>
<dbReference type="AlphaFoldDB" id="A0A2M7G8G5"/>
<comment type="pathway">
    <text evidence="1">Isoprenoid biosynthesis; isopentenyl diphosphate biosynthesis via mevalonate pathway; isopentenyl diphosphate from (R)-mevalonate: step 2/3.</text>
</comment>
<evidence type="ECO:0000256" key="3">
    <source>
        <dbReference type="ARBA" id="ARBA00022679"/>
    </source>
</evidence>
<keyword evidence="3" id="KW-0808">Transferase</keyword>
<dbReference type="PANTHER" id="PTHR31814">
    <property type="match status" value="1"/>
</dbReference>